<feature type="region of interest" description="Disordered" evidence="6">
    <location>
        <begin position="140"/>
        <end position="169"/>
    </location>
</feature>
<organism evidence="8 9">
    <name type="scientific">Actinia tenebrosa</name>
    <name type="common">Australian red waratah sea anemone</name>
    <dbReference type="NCBI Taxonomy" id="6105"/>
    <lineage>
        <taxon>Eukaryota</taxon>
        <taxon>Metazoa</taxon>
        <taxon>Cnidaria</taxon>
        <taxon>Anthozoa</taxon>
        <taxon>Hexacorallia</taxon>
        <taxon>Actiniaria</taxon>
        <taxon>Actiniidae</taxon>
        <taxon>Actinia</taxon>
    </lineage>
</organism>
<dbReference type="InterPro" id="IPR023235">
    <property type="entry name" value="FAM105"/>
</dbReference>
<feature type="region of interest" description="Disordered" evidence="6">
    <location>
        <begin position="303"/>
        <end position="329"/>
    </location>
</feature>
<dbReference type="PANTHER" id="PTHR33662:SF3">
    <property type="entry name" value="FIBROUS SHEATH CABYR-BINDING PROTEIN-LIKE-RELATED"/>
    <property type="match status" value="1"/>
</dbReference>
<feature type="compositionally biased region" description="Polar residues" evidence="6">
    <location>
        <begin position="105"/>
        <end position="116"/>
    </location>
</feature>
<evidence type="ECO:0000256" key="1">
    <source>
        <dbReference type="ARBA" id="ARBA00004496"/>
    </source>
</evidence>
<dbReference type="Pfam" id="PF16218">
    <property type="entry name" value="Peptidase_C101"/>
    <property type="match status" value="1"/>
</dbReference>
<protein>
    <submittedName>
        <fullName evidence="9">Uncharacterized protein LOC116306388 isoform X1</fullName>
    </submittedName>
</protein>
<evidence type="ECO:0000256" key="5">
    <source>
        <dbReference type="PIRSR" id="PIRSR623237-2"/>
    </source>
</evidence>
<dbReference type="GO" id="GO:1990108">
    <property type="term" value="P:protein linear deubiquitination"/>
    <property type="evidence" value="ECO:0007669"/>
    <property type="project" value="InterPro"/>
</dbReference>
<feature type="active site" evidence="4">
    <location>
        <position position="604"/>
    </location>
</feature>
<dbReference type="RefSeq" id="XP_031572294.1">
    <property type="nucleotide sequence ID" value="XM_031716434.1"/>
</dbReference>
<dbReference type="GeneID" id="116306388"/>
<feature type="region of interest" description="Linear diubiquitin binding" evidence="5">
    <location>
        <begin position="602"/>
        <end position="604"/>
    </location>
</feature>
<feature type="region of interest" description="Disordered" evidence="6">
    <location>
        <begin position="105"/>
        <end position="124"/>
    </location>
</feature>
<proteinExistence type="inferred from homology"/>
<keyword evidence="7" id="KW-1133">Transmembrane helix</keyword>
<keyword evidence="3" id="KW-0963">Cytoplasm</keyword>
<accession>A0A6P8IYP1</accession>
<evidence type="ECO:0000256" key="4">
    <source>
        <dbReference type="PIRSR" id="PIRSR623237-1"/>
    </source>
</evidence>
<dbReference type="AlphaFoldDB" id="A0A6P8IYP1"/>
<evidence type="ECO:0000313" key="8">
    <source>
        <dbReference type="Proteomes" id="UP000515163"/>
    </source>
</evidence>
<gene>
    <name evidence="9" type="primary">LOC116306388</name>
</gene>
<feature type="region of interest" description="Linear diubiquitin binding" evidence="5">
    <location>
        <begin position="819"/>
        <end position="821"/>
    </location>
</feature>
<feature type="region of interest" description="Disordered" evidence="6">
    <location>
        <begin position="495"/>
        <end position="530"/>
    </location>
</feature>
<dbReference type="PRINTS" id="PR02055">
    <property type="entry name" value="PROTEINF105"/>
</dbReference>
<dbReference type="CDD" id="cd22790">
    <property type="entry name" value="OTU_OTUL-like"/>
    <property type="match status" value="1"/>
</dbReference>
<keyword evidence="7" id="KW-0812">Transmembrane</keyword>
<comment type="similarity">
    <text evidence="2">Belongs to the peptidase C65 family. Otulin subfamily.</text>
</comment>
<dbReference type="PRINTS" id="PR02057">
    <property type="entry name" value="PROTEINF105B"/>
</dbReference>
<dbReference type="OrthoDB" id="5962728at2759"/>
<dbReference type="InterPro" id="IPR023237">
    <property type="entry name" value="Otulin"/>
</dbReference>
<feature type="active site" description="Nucleophile" evidence="4">
    <location>
        <position position="607"/>
    </location>
</feature>
<reference evidence="9" key="1">
    <citation type="submission" date="2025-08" db="UniProtKB">
        <authorList>
            <consortium name="RefSeq"/>
        </authorList>
    </citation>
    <scope>IDENTIFICATION</scope>
    <source>
        <tissue evidence="9">Tentacle</tissue>
    </source>
</reference>
<evidence type="ECO:0000256" key="6">
    <source>
        <dbReference type="SAM" id="MobiDB-lite"/>
    </source>
</evidence>
<feature type="compositionally biased region" description="Basic and acidic residues" evidence="6">
    <location>
        <begin position="509"/>
        <end position="523"/>
    </location>
</feature>
<name>A0A6P8IYP1_ACTTE</name>
<keyword evidence="8" id="KW-1185">Reference proteome</keyword>
<evidence type="ECO:0000256" key="3">
    <source>
        <dbReference type="ARBA" id="ARBA00022490"/>
    </source>
</evidence>
<dbReference type="GO" id="GO:0004843">
    <property type="term" value="F:cysteine-type deubiquitinase activity"/>
    <property type="evidence" value="ECO:0007669"/>
    <property type="project" value="InterPro"/>
</dbReference>
<feature type="transmembrane region" description="Helical" evidence="7">
    <location>
        <begin position="16"/>
        <end position="36"/>
    </location>
</feature>
<feature type="region of interest" description="Linear diubiquitin binding" evidence="5">
    <location>
        <begin position="571"/>
        <end position="572"/>
    </location>
</feature>
<dbReference type="InParanoid" id="A0A6P8IYP1"/>
<dbReference type="GO" id="GO:0005737">
    <property type="term" value="C:cytoplasm"/>
    <property type="evidence" value="ECO:0007669"/>
    <property type="project" value="UniProtKB-SubCell"/>
</dbReference>
<evidence type="ECO:0000256" key="2">
    <source>
        <dbReference type="ARBA" id="ARBA00010267"/>
    </source>
</evidence>
<evidence type="ECO:0000256" key="7">
    <source>
        <dbReference type="SAM" id="Phobius"/>
    </source>
</evidence>
<dbReference type="PANTHER" id="PTHR33662">
    <property type="entry name" value="OTU DEUBIQUITINASE WITH LINEAR LINKAGE-SPECIFICITY A-RELATED"/>
    <property type="match status" value="1"/>
</dbReference>
<dbReference type="KEGG" id="aten:116306388"/>
<dbReference type="Proteomes" id="UP000515163">
    <property type="component" value="Unplaced"/>
</dbReference>
<comment type="subcellular location">
    <subcellularLocation>
        <location evidence="1">Cytoplasm</location>
    </subcellularLocation>
</comment>
<keyword evidence="7" id="KW-0472">Membrane</keyword>
<sequence length="828" mass="93272">MTIVEHLKSDSDVFKLIATSLGCVFLCVIVLWLLALRYNGWRKTAAQGKRKQLQRPFVTKRISLTPKDDSPTIIFGPFNHWSQVQSSSSLKKSILMIPSSPTNFDNTFQKRSSPKNYQKKPEKHVSPRFLGQIISCINKSNPTSPNTSLNSPKRNSAAQGLRPIDDYKNPFILDQSTTDEQDSTLPSLLLSSDSSTDCIMEKSKPDMVELQPATSTMKVDKAINTDITAQDNNMIYNNKSITSKDKETQAWREHKKSQYMSQNLRKDEFSLRLWSHKCNFPCQSYAKHTTSYGFPWSYDSSSSSTGDPQTDLDAEQHEQDYQQRASKSCSVGKGNIGRYSENRSHTKKCAADVCVQTKFTGEIQNIYSLKRHDISPLCSSDSTLKEIESSAKCCCRSDHVNANLRKPQNNLKKYSVVTNLANEYAEDSELLENGPSISDRTSFIPAKSWYSLGSLCDEDEDCKTCGTNFNDHMQSDGSVTKLNLSALDAVSYNDTGYTSTEEESNSNSEHSKDTSSSCEHHSNAENGSYDGDYESDDEIFHCRLVASDDMVYKPLPSISEPFAIEEYAAREWKSQTPKANVIREGYAAISHHISCQQLRQIRGDNYCAIRATLFQALVNGISISYKFLTDDTCQLLRKLVASTQGALQDWSFAGRLEVEKHNVMSTLEEILRFFVEKISKCEEFNTKEAKTDYLLSLFNEETGNSDFRLLEAVKVVMLYYAVQMYEDMNKGKGVPIHACLLFARDSSSDPQSLLQNHLNHVGDSGGLEQVEMCLLGYTLGVVIQVFRPSQVNKQDFIAYYPYLEDVPPLTPTVSLVAEDDRHYNILVD</sequence>
<evidence type="ECO:0000313" key="9">
    <source>
        <dbReference type="RefSeq" id="XP_031572294.1"/>
    </source>
</evidence>
<feature type="active site" evidence="4">
    <location>
        <position position="822"/>
    </location>
</feature>
<feature type="compositionally biased region" description="Low complexity" evidence="6">
    <location>
        <begin position="140"/>
        <end position="153"/>
    </location>
</feature>